<gene>
    <name evidence="1" type="ORF">FVE85_7770</name>
</gene>
<dbReference type="CDD" id="cd09272">
    <property type="entry name" value="RNase_HI_RT_Ty1"/>
    <property type="match status" value="1"/>
</dbReference>
<keyword evidence="2" id="KW-1185">Reference proteome</keyword>
<dbReference type="Proteomes" id="UP000324585">
    <property type="component" value="Unassembled WGS sequence"/>
</dbReference>
<protein>
    <recommendedName>
        <fullName evidence="3">Reverse transcriptase Ty1/copia-type domain-containing protein</fullName>
    </recommendedName>
</protein>
<reference evidence="2" key="1">
    <citation type="journal article" date="2019" name="Nat. Commun.">
        <title>Expansion of phycobilisome linker gene families in mesophilic red algae.</title>
        <authorList>
            <person name="Lee J."/>
            <person name="Kim D."/>
            <person name="Bhattacharya D."/>
            <person name="Yoon H.S."/>
        </authorList>
    </citation>
    <scope>NUCLEOTIDE SEQUENCE [LARGE SCALE GENOMIC DNA]</scope>
    <source>
        <strain evidence="2">CCMP 1328</strain>
    </source>
</reference>
<dbReference type="EMBL" id="VRMN01000014">
    <property type="protein sequence ID" value="KAA8491349.1"/>
    <property type="molecule type" value="Genomic_DNA"/>
</dbReference>
<name>A0A5J4YIY2_PORPP</name>
<sequence length="402" mass="44611">MCAAVSVALRVHGAAADAFFFDINAVYVHAPLRGNPTFAYFKSLVPFLEGIVTRHVLQKIANSKDPVVPLPLALYGLLRAGFDYSASVRQKLCAAHWRESAADKNLYRRRRGGVLKVLVLYVDEEASLRTTASVTEAMHELVRMFRITKSAQLLPEGARARPIRYLGNKEINIVCFTDSDLDPGRSTSGVAIFLASGGNRQLVEWSSRRQMRVTASTAEASLVEMHSAVQNATFPIATFLDDALAKWPRTTVRRDNENSLGAVSKCFSPVQVHANKTQRISLAWLHDMQSEHLIAFEHVPTRANVADPFTKPVSADVFCGHARARRLSSFLLSPSTGDSLEVEMAMISLLLFSEPRSHIVHPLRCEIHGMAVAGCPPPERGRFNMRPRNPFVEEPHFDMIVL</sequence>
<organism evidence="1 2">
    <name type="scientific">Porphyridium purpureum</name>
    <name type="common">Red alga</name>
    <name type="synonym">Porphyridium cruentum</name>
    <dbReference type="NCBI Taxonomy" id="35688"/>
    <lineage>
        <taxon>Eukaryota</taxon>
        <taxon>Rhodophyta</taxon>
        <taxon>Bangiophyceae</taxon>
        <taxon>Porphyridiales</taxon>
        <taxon>Porphyridiaceae</taxon>
        <taxon>Porphyridium</taxon>
    </lineage>
</organism>
<dbReference type="OrthoDB" id="7789875at2759"/>
<evidence type="ECO:0008006" key="3">
    <source>
        <dbReference type="Google" id="ProtNLM"/>
    </source>
</evidence>
<dbReference type="AlphaFoldDB" id="A0A5J4YIY2"/>
<comment type="caution">
    <text evidence="1">The sequence shown here is derived from an EMBL/GenBank/DDBJ whole genome shotgun (WGS) entry which is preliminary data.</text>
</comment>
<evidence type="ECO:0000313" key="2">
    <source>
        <dbReference type="Proteomes" id="UP000324585"/>
    </source>
</evidence>
<proteinExistence type="predicted"/>
<accession>A0A5J4YIY2</accession>
<evidence type="ECO:0000313" key="1">
    <source>
        <dbReference type="EMBL" id="KAA8491349.1"/>
    </source>
</evidence>